<dbReference type="GO" id="GO:0009103">
    <property type="term" value="P:lipopolysaccharide biosynthetic process"/>
    <property type="evidence" value="ECO:0007669"/>
    <property type="project" value="TreeGrafter"/>
</dbReference>
<comment type="caution">
    <text evidence="3">The sequence shown here is derived from an EMBL/GenBank/DDBJ whole genome shotgun (WGS) entry which is preliminary data.</text>
</comment>
<dbReference type="RefSeq" id="WP_076179307.1">
    <property type="nucleotide sequence ID" value="NZ_MKQP01000026.1"/>
</dbReference>
<dbReference type="EMBL" id="MKQP01000026">
    <property type="protein sequence ID" value="OMD30253.1"/>
    <property type="molecule type" value="Genomic_DNA"/>
</dbReference>
<feature type="domain" description="Glycosyl transferase family 1" evidence="2">
    <location>
        <begin position="227"/>
        <end position="383"/>
    </location>
</feature>
<dbReference type="CDD" id="cd03794">
    <property type="entry name" value="GT4_WbuB-like"/>
    <property type="match status" value="1"/>
</dbReference>
<evidence type="ECO:0000313" key="4">
    <source>
        <dbReference type="Proteomes" id="UP000187465"/>
    </source>
</evidence>
<dbReference type="InterPro" id="IPR001296">
    <property type="entry name" value="Glyco_trans_1"/>
</dbReference>
<proteinExistence type="predicted"/>
<evidence type="ECO:0000259" key="2">
    <source>
        <dbReference type="Pfam" id="PF00534"/>
    </source>
</evidence>
<accession>A0A1R0X735</accession>
<dbReference type="Gene3D" id="3.40.50.2000">
    <property type="entry name" value="Glycogen Phosphorylase B"/>
    <property type="match status" value="2"/>
</dbReference>
<dbReference type="GO" id="GO:0016757">
    <property type="term" value="F:glycosyltransferase activity"/>
    <property type="evidence" value="ECO:0007669"/>
    <property type="project" value="InterPro"/>
</dbReference>
<dbReference type="Proteomes" id="UP000187465">
    <property type="component" value="Unassembled WGS sequence"/>
</dbReference>
<dbReference type="AlphaFoldDB" id="A0A1R0X735"/>
<keyword evidence="1" id="KW-0808">Transferase</keyword>
<organism evidence="3 4">
    <name type="scientific">Paenibacillus odorifer</name>
    <dbReference type="NCBI Taxonomy" id="189426"/>
    <lineage>
        <taxon>Bacteria</taxon>
        <taxon>Bacillati</taxon>
        <taxon>Bacillota</taxon>
        <taxon>Bacilli</taxon>
        <taxon>Bacillales</taxon>
        <taxon>Paenibacillaceae</taxon>
        <taxon>Paenibacillus</taxon>
    </lineage>
</organism>
<evidence type="ECO:0000313" key="3">
    <source>
        <dbReference type="EMBL" id="OMD30253.1"/>
    </source>
</evidence>
<protein>
    <recommendedName>
        <fullName evidence="2">Glycosyl transferase family 1 domain-containing protein</fullName>
    </recommendedName>
</protein>
<gene>
    <name evidence="3" type="ORF">BJP51_20820</name>
</gene>
<dbReference type="PANTHER" id="PTHR46401">
    <property type="entry name" value="GLYCOSYLTRANSFERASE WBBK-RELATED"/>
    <property type="match status" value="1"/>
</dbReference>
<dbReference type="SUPFAM" id="SSF53756">
    <property type="entry name" value="UDP-Glycosyltransferase/glycogen phosphorylase"/>
    <property type="match status" value="1"/>
</dbReference>
<reference evidence="3 4" key="1">
    <citation type="submission" date="2016-10" db="EMBL/GenBank/DDBJ databases">
        <title>Paenibacillus species isolates.</title>
        <authorList>
            <person name="Beno S.M."/>
        </authorList>
    </citation>
    <scope>NUCLEOTIDE SEQUENCE [LARGE SCALE GENOMIC DNA]</scope>
    <source>
        <strain evidence="3 4">FSL H7-0604</strain>
    </source>
</reference>
<evidence type="ECO:0000256" key="1">
    <source>
        <dbReference type="ARBA" id="ARBA00022679"/>
    </source>
</evidence>
<sequence length="415" mass="47824">MNIWIIGVGEPLPIDGESTRLRRVGNLANFISNTENEVHWFSVSFDHYKKIQRVSQDEDILLKKNYHLHVSFVNGYKKNVSVKRIIHHQEAAKGIRKLMSSEKKPDVILAGNTPIEVIKMVAKYGKQEQVPVVVDMRDLWPEIFVEVVPKGMKKLILPYVALCRRSLRNTLKNAYSIIGLSEVFLQYGLNLSGRERKLLDRVIPIGYPNFEYSSDEANFEEKWGTYKLSKDDFIVAFTGNFGRQFDFDSVLEAAMLLKKEKNIKFVLCGTGENMDLIMQRSPDNIVFPGWIEKDMITSLLSFSSVGIAPYVDSINYKTNTPNKFGEYLSASLPILVSVTGSMEDLLSEFQCGFHYKDGKDLSKKILKYYNNRNMHEENKRNARFLYEEKFNGDKVTKQLFDYLSLVSDTYKQNNH</sequence>
<dbReference type="PANTHER" id="PTHR46401:SF2">
    <property type="entry name" value="GLYCOSYLTRANSFERASE WBBK-RELATED"/>
    <property type="match status" value="1"/>
</dbReference>
<dbReference type="Pfam" id="PF00534">
    <property type="entry name" value="Glycos_transf_1"/>
    <property type="match status" value="1"/>
</dbReference>
<name>A0A1R0X735_9BACL</name>